<dbReference type="Pfam" id="PF01095">
    <property type="entry name" value="Pectinesterase"/>
    <property type="match status" value="1"/>
</dbReference>
<evidence type="ECO:0000256" key="5">
    <source>
        <dbReference type="ARBA" id="ARBA00022512"/>
    </source>
</evidence>
<dbReference type="UniPathway" id="UPA00545">
    <property type="reaction ID" value="UER00823"/>
</dbReference>
<comment type="similarity">
    <text evidence="3">Belongs to the pectinesterase family.</text>
</comment>
<evidence type="ECO:0000256" key="8">
    <source>
        <dbReference type="ARBA" id="ARBA00047928"/>
    </source>
</evidence>
<keyword evidence="5" id="KW-0964">Secreted</keyword>
<dbReference type="EMBL" id="WOCE01000015">
    <property type="protein sequence ID" value="KAE9598202.1"/>
    <property type="molecule type" value="Genomic_DNA"/>
</dbReference>
<dbReference type="GO" id="GO:0030599">
    <property type="term" value="F:pectinesterase activity"/>
    <property type="evidence" value="ECO:0007669"/>
    <property type="project" value="UniProtKB-UniRule"/>
</dbReference>
<keyword evidence="7 10" id="KW-0063">Aspartyl esterase</keyword>
<dbReference type="InterPro" id="IPR011050">
    <property type="entry name" value="Pectin_lyase_fold/virulence"/>
</dbReference>
<name>A0A6A4P8F4_LUPAL</name>
<feature type="signal peptide" evidence="10">
    <location>
        <begin position="1"/>
        <end position="23"/>
    </location>
</feature>
<dbReference type="AlphaFoldDB" id="A0A6A4P8F4"/>
<comment type="catalytic activity">
    <reaction evidence="8 10">
        <text>[(1-&gt;4)-alpha-D-galacturonosyl methyl ester](n) + n H2O = [(1-&gt;4)-alpha-D-galacturonosyl](n) + n methanol + n H(+)</text>
        <dbReference type="Rhea" id="RHEA:22380"/>
        <dbReference type="Rhea" id="RHEA-COMP:14570"/>
        <dbReference type="Rhea" id="RHEA-COMP:14573"/>
        <dbReference type="ChEBI" id="CHEBI:15377"/>
        <dbReference type="ChEBI" id="CHEBI:15378"/>
        <dbReference type="ChEBI" id="CHEBI:17790"/>
        <dbReference type="ChEBI" id="CHEBI:140522"/>
        <dbReference type="ChEBI" id="CHEBI:140523"/>
        <dbReference type="EC" id="3.1.1.11"/>
    </reaction>
</comment>
<dbReference type="PANTHER" id="PTHR31321">
    <property type="entry name" value="ACYL-COA THIOESTER HYDROLASE YBHC-RELATED"/>
    <property type="match status" value="1"/>
</dbReference>
<comment type="pathway">
    <text evidence="2 10">Glycan metabolism; pectin degradation; 2-dehydro-3-deoxy-D-gluconate from pectin: step 1/5.</text>
</comment>
<dbReference type="InterPro" id="IPR012334">
    <property type="entry name" value="Pectin_lyas_fold"/>
</dbReference>
<evidence type="ECO:0000256" key="4">
    <source>
        <dbReference type="ARBA" id="ARBA00013229"/>
    </source>
</evidence>
<dbReference type="EC" id="3.1.1.11" evidence="4 10"/>
<dbReference type="InterPro" id="IPR033131">
    <property type="entry name" value="Pectinesterase_Asp_AS"/>
</dbReference>
<feature type="active site" evidence="9">
    <location>
        <position position="181"/>
    </location>
</feature>
<evidence type="ECO:0000256" key="7">
    <source>
        <dbReference type="ARBA" id="ARBA00023085"/>
    </source>
</evidence>
<dbReference type="PROSITE" id="PS00503">
    <property type="entry name" value="PECTINESTERASE_2"/>
    <property type="match status" value="1"/>
</dbReference>
<proteinExistence type="inferred from homology"/>
<keyword evidence="5" id="KW-0134">Cell wall</keyword>
<evidence type="ECO:0000256" key="10">
    <source>
        <dbReference type="RuleBase" id="RU000589"/>
    </source>
</evidence>
<dbReference type="Gene3D" id="2.160.20.10">
    <property type="entry name" value="Single-stranded right-handed beta-helix, Pectin lyase-like"/>
    <property type="match status" value="1"/>
</dbReference>
<dbReference type="InterPro" id="IPR000070">
    <property type="entry name" value="Pectinesterase_cat"/>
</dbReference>
<protein>
    <recommendedName>
        <fullName evidence="4 10">Pectinesterase</fullName>
        <ecNumber evidence="4 10">3.1.1.11</ecNumber>
    </recommendedName>
</protein>
<dbReference type="OrthoDB" id="2019149at2759"/>
<dbReference type="GO" id="GO:0045490">
    <property type="term" value="P:pectin catabolic process"/>
    <property type="evidence" value="ECO:0007669"/>
    <property type="project" value="UniProtKB-UniRule"/>
</dbReference>
<evidence type="ECO:0000256" key="1">
    <source>
        <dbReference type="ARBA" id="ARBA00004191"/>
    </source>
</evidence>
<keyword evidence="13" id="KW-1185">Reference proteome</keyword>
<feature type="chain" id="PRO_5025707873" description="Pectinesterase" evidence="10">
    <location>
        <begin position="24"/>
        <end position="277"/>
    </location>
</feature>
<organism evidence="12 13">
    <name type="scientific">Lupinus albus</name>
    <name type="common">White lupine</name>
    <name type="synonym">Lupinus termis</name>
    <dbReference type="NCBI Taxonomy" id="3870"/>
    <lineage>
        <taxon>Eukaryota</taxon>
        <taxon>Viridiplantae</taxon>
        <taxon>Streptophyta</taxon>
        <taxon>Embryophyta</taxon>
        <taxon>Tracheophyta</taxon>
        <taxon>Spermatophyta</taxon>
        <taxon>Magnoliopsida</taxon>
        <taxon>eudicotyledons</taxon>
        <taxon>Gunneridae</taxon>
        <taxon>Pentapetalae</taxon>
        <taxon>rosids</taxon>
        <taxon>fabids</taxon>
        <taxon>Fabales</taxon>
        <taxon>Fabaceae</taxon>
        <taxon>Papilionoideae</taxon>
        <taxon>50 kb inversion clade</taxon>
        <taxon>genistoids sensu lato</taxon>
        <taxon>core genistoids</taxon>
        <taxon>Genisteae</taxon>
        <taxon>Lupinus</taxon>
    </lineage>
</organism>
<evidence type="ECO:0000256" key="9">
    <source>
        <dbReference type="PROSITE-ProRule" id="PRU10040"/>
    </source>
</evidence>
<evidence type="ECO:0000256" key="3">
    <source>
        <dbReference type="ARBA" id="ARBA00008891"/>
    </source>
</evidence>
<keyword evidence="10" id="KW-0732">Signal</keyword>
<reference evidence="13" key="1">
    <citation type="journal article" date="2020" name="Nat. Commun.">
        <title>Genome sequence of the cluster root forming white lupin.</title>
        <authorList>
            <person name="Hufnagel B."/>
            <person name="Marques A."/>
            <person name="Soriano A."/>
            <person name="Marques L."/>
            <person name="Divol F."/>
            <person name="Doumas P."/>
            <person name="Sallet E."/>
            <person name="Mancinotti D."/>
            <person name="Carrere S."/>
            <person name="Marande W."/>
            <person name="Arribat S."/>
            <person name="Keller J."/>
            <person name="Huneau C."/>
            <person name="Blein T."/>
            <person name="Aime D."/>
            <person name="Laguerre M."/>
            <person name="Taylor J."/>
            <person name="Schubert V."/>
            <person name="Nelson M."/>
            <person name="Geu-Flores F."/>
            <person name="Crespi M."/>
            <person name="Gallardo-Guerrero K."/>
            <person name="Delaux P.-M."/>
            <person name="Salse J."/>
            <person name="Berges H."/>
            <person name="Guyot R."/>
            <person name="Gouzy J."/>
            <person name="Peret B."/>
        </authorList>
    </citation>
    <scope>NUCLEOTIDE SEQUENCE [LARGE SCALE GENOMIC DNA]</scope>
    <source>
        <strain evidence="13">cv. Amiga</strain>
    </source>
</reference>
<accession>A0A6A4P8F4</accession>
<dbReference type="SUPFAM" id="SSF51126">
    <property type="entry name" value="Pectin lyase-like"/>
    <property type="match status" value="1"/>
</dbReference>
<evidence type="ECO:0000256" key="6">
    <source>
        <dbReference type="ARBA" id="ARBA00022801"/>
    </source>
</evidence>
<dbReference type="PANTHER" id="PTHR31321:SF134">
    <property type="entry name" value="PECTINESTERASE"/>
    <property type="match status" value="1"/>
</dbReference>
<comment type="caution">
    <text evidence="12">The sequence shown here is derived from an EMBL/GenBank/DDBJ whole genome shotgun (WGS) entry which is preliminary data.</text>
</comment>
<evidence type="ECO:0000313" key="12">
    <source>
        <dbReference type="EMBL" id="KAE9598202.1"/>
    </source>
</evidence>
<evidence type="ECO:0000256" key="2">
    <source>
        <dbReference type="ARBA" id="ARBA00005184"/>
    </source>
</evidence>
<comment type="subcellular location">
    <subcellularLocation>
        <location evidence="1">Secreted</location>
        <location evidence="1">Cell wall</location>
    </subcellularLocation>
</comment>
<evidence type="ECO:0000259" key="11">
    <source>
        <dbReference type="Pfam" id="PF01095"/>
    </source>
</evidence>
<gene>
    <name evidence="12" type="ORF">Lalb_Chr15g0078011</name>
</gene>
<sequence length="277" mass="30728">MHFPKFFTIIFILQVLIFSFCESQQCAKPPKTIQVDQSGYKQFKTIQSAIDTVPQGNSQWIHILISPGVYKEKVKIDTNKPCIFLEGAGRNSTTIQWGDSGTAKHTATVELNGNNTLVKGITFENTHNTIDSTNVTQAVAVRVHADKCAFIDCGFIGVQDTLYDSFGRHYYHNCYIQGATDFIFGTGQSIFEDCEIFFSNGLGSPKDGIITANDRKSEDDPSAFVFKKCTINGKGGKTNLGRALKPGNPRVIIANSFFANVIRKEGWAEKNFFQGHE</sequence>
<dbReference type="Proteomes" id="UP000447434">
    <property type="component" value="Chromosome 15"/>
</dbReference>
<dbReference type="GO" id="GO:0042545">
    <property type="term" value="P:cell wall modification"/>
    <property type="evidence" value="ECO:0007669"/>
    <property type="project" value="UniProtKB-UniRule"/>
</dbReference>
<feature type="domain" description="Pectinesterase catalytic" evidence="11">
    <location>
        <begin position="33"/>
        <end position="269"/>
    </location>
</feature>
<evidence type="ECO:0000313" key="13">
    <source>
        <dbReference type="Proteomes" id="UP000447434"/>
    </source>
</evidence>
<keyword evidence="6 10" id="KW-0378">Hydrolase</keyword>